<gene>
    <name evidence="5" type="ORF">HNQ41_000626</name>
</gene>
<protein>
    <recommendedName>
        <fullName evidence="4">DUF4352 domain-containing protein</fullName>
    </recommendedName>
</protein>
<feature type="transmembrane region" description="Helical" evidence="3">
    <location>
        <begin position="7"/>
        <end position="28"/>
    </location>
</feature>
<dbReference type="RefSeq" id="WP_184662943.1">
    <property type="nucleotide sequence ID" value="NZ_JACHHB010000002.1"/>
</dbReference>
<dbReference type="EMBL" id="JACHHB010000002">
    <property type="protein sequence ID" value="MBB5172482.1"/>
    <property type="molecule type" value="Genomic_DNA"/>
</dbReference>
<keyword evidence="3" id="KW-1133">Transmembrane helix</keyword>
<evidence type="ECO:0000313" key="5">
    <source>
        <dbReference type="EMBL" id="MBB5172482.1"/>
    </source>
</evidence>
<keyword evidence="3" id="KW-0812">Transmembrane</keyword>
<keyword evidence="3" id="KW-0472">Membrane</keyword>
<accession>A0A840QM78</accession>
<dbReference type="Gene3D" id="2.60.40.1240">
    <property type="match status" value="1"/>
</dbReference>
<keyword evidence="6" id="KW-1185">Reference proteome</keyword>
<feature type="region of interest" description="Disordered" evidence="2">
    <location>
        <begin position="29"/>
        <end position="70"/>
    </location>
</feature>
<reference evidence="5 6" key="1">
    <citation type="submission" date="2020-08" db="EMBL/GenBank/DDBJ databases">
        <title>Genomic Encyclopedia of Type Strains, Phase IV (KMG-IV): sequencing the most valuable type-strain genomes for metagenomic binning, comparative biology and taxonomic classification.</title>
        <authorList>
            <person name="Goeker M."/>
        </authorList>
    </citation>
    <scope>NUCLEOTIDE SEQUENCE [LARGE SCALE GENOMIC DNA]</scope>
    <source>
        <strain evidence="5 6">DSM 24696</strain>
    </source>
</reference>
<sequence length="209" mass="22540">MKKILKFIMYAFLVLIGIGILSAIFGGGDEETTDPAPDTDEELVEEGIEEEAPEEEAPEEEAPEEEDVDEVAGIGDTIELEEMSYTVHGVDKATQVGENEFLTEEAGSGAIFYVIDVEVHNGGSESVTVDSNLFSLVTEDGTTYDPDSMATQYANEGGAAFFLESVNPGLSLEGNLVFEVPEGLQQDELSLNVREGIFSTNEGLIRLSE</sequence>
<dbReference type="Pfam" id="PF11611">
    <property type="entry name" value="DUF4352"/>
    <property type="match status" value="1"/>
</dbReference>
<dbReference type="Proteomes" id="UP000551878">
    <property type="component" value="Unassembled WGS sequence"/>
</dbReference>
<feature type="domain" description="DUF4352" evidence="4">
    <location>
        <begin position="73"/>
        <end position="201"/>
    </location>
</feature>
<evidence type="ECO:0000256" key="3">
    <source>
        <dbReference type="SAM" id="Phobius"/>
    </source>
</evidence>
<dbReference type="InterPro" id="IPR029050">
    <property type="entry name" value="Immunoprotect_excell_Ig-like"/>
</dbReference>
<name>A0A840QM78_9BACI</name>
<dbReference type="AlphaFoldDB" id="A0A840QM78"/>
<organism evidence="5 6">
    <name type="scientific">Texcoconibacillus texcoconensis</name>
    <dbReference type="NCBI Taxonomy" id="1095777"/>
    <lineage>
        <taxon>Bacteria</taxon>
        <taxon>Bacillati</taxon>
        <taxon>Bacillota</taxon>
        <taxon>Bacilli</taxon>
        <taxon>Bacillales</taxon>
        <taxon>Bacillaceae</taxon>
        <taxon>Texcoconibacillus</taxon>
    </lineage>
</organism>
<evidence type="ECO:0000313" key="6">
    <source>
        <dbReference type="Proteomes" id="UP000551878"/>
    </source>
</evidence>
<evidence type="ECO:0000256" key="2">
    <source>
        <dbReference type="SAM" id="MobiDB-lite"/>
    </source>
</evidence>
<evidence type="ECO:0000259" key="4">
    <source>
        <dbReference type="Pfam" id="PF11611"/>
    </source>
</evidence>
<proteinExistence type="predicted"/>
<comment type="caution">
    <text evidence="5">The sequence shown here is derived from an EMBL/GenBank/DDBJ whole genome shotgun (WGS) entry which is preliminary data.</text>
</comment>
<keyword evidence="1" id="KW-0732">Signal</keyword>
<evidence type="ECO:0000256" key="1">
    <source>
        <dbReference type="ARBA" id="ARBA00022729"/>
    </source>
</evidence>
<dbReference type="InterPro" id="IPR029051">
    <property type="entry name" value="DUF4352"/>
</dbReference>